<accession>A0A6V8NQB3</accession>
<dbReference type="EMBL" id="BLRV01000300">
    <property type="protein sequence ID" value="GFP22263.1"/>
    <property type="molecule type" value="Genomic_DNA"/>
</dbReference>
<keyword evidence="3" id="KW-0805">Transcription regulation</keyword>
<dbReference type="PANTHER" id="PTHR30108:SF17">
    <property type="entry name" value="FERULIC ACID DECARBOXYLASE 1"/>
    <property type="match status" value="1"/>
</dbReference>
<sequence>MTKADIADAIFAKVGLSKKEARDIIEIIFDTLKQAFKEGESVKVSGFGTFHVRKKAARMGRNPKTGEDLEISEITDRMSKSPNGGKALFFENVKGSSFPVAANLFGSFERMCLALEVSKLDDVAKRIEDLLNQAPPKTFLEKIAMLPKLIELSKYLPKYVKSAPCQEVIEKDNPDLSKFPIIKCWPHDGQAEDEGRFITLPMVFTKDPETGRPNCGMYSIHIYDKKTTGMHWHIHKDGARHYEKYKKLGTRMPAAIAVGGDPAVIYSASAPLPEAIDEMLFAGFLRESP</sequence>
<protein>
    <recommendedName>
        <fullName evidence="1">Integration host factor subunit alpha</fullName>
    </recommendedName>
</protein>
<dbReference type="PRINTS" id="PR01727">
    <property type="entry name" value="DNABINDINGHU"/>
</dbReference>
<name>A0A6V8NQB3_9ACTN</name>
<evidence type="ECO:0000256" key="3">
    <source>
        <dbReference type="ARBA" id="ARBA00023015"/>
    </source>
</evidence>
<dbReference type="RefSeq" id="WP_219852490.1">
    <property type="nucleotide sequence ID" value="NZ_BLRV01000300.1"/>
</dbReference>
<dbReference type="CDD" id="cd13835">
    <property type="entry name" value="IHF_A"/>
    <property type="match status" value="1"/>
</dbReference>
<dbReference type="Gene3D" id="4.10.520.10">
    <property type="entry name" value="IHF-like DNA-binding proteins"/>
    <property type="match status" value="1"/>
</dbReference>
<comment type="similarity">
    <text evidence="7">Belongs to the bacterial histone-like protein family.</text>
</comment>
<dbReference type="AlphaFoldDB" id="A0A6V8NQB3"/>
<feature type="non-terminal residue" evidence="9">
    <location>
        <position position="289"/>
    </location>
</feature>
<comment type="caution">
    <text evidence="9">The sequence shown here is derived from an EMBL/GenBank/DDBJ whole genome shotgun (WGS) entry which is preliminary data.</text>
</comment>
<feature type="domain" description="3-octaprenyl-4-hydroxybenzoate carboxy-lyase-like Rift-related" evidence="8">
    <location>
        <begin position="160"/>
        <end position="289"/>
    </location>
</feature>
<dbReference type="GO" id="GO:0006744">
    <property type="term" value="P:ubiquinone biosynthetic process"/>
    <property type="evidence" value="ECO:0007669"/>
    <property type="project" value="TreeGrafter"/>
</dbReference>
<evidence type="ECO:0000256" key="1">
    <source>
        <dbReference type="ARBA" id="ARBA00018329"/>
    </source>
</evidence>
<dbReference type="GO" id="GO:0003677">
    <property type="term" value="F:DNA binding"/>
    <property type="evidence" value="ECO:0007669"/>
    <property type="project" value="UniProtKB-KW"/>
</dbReference>
<dbReference type="InterPro" id="IPR020816">
    <property type="entry name" value="Histone-like_DNA-bd_CS"/>
</dbReference>
<dbReference type="GO" id="GO:0009893">
    <property type="term" value="P:positive regulation of metabolic process"/>
    <property type="evidence" value="ECO:0007669"/>
    <property type="project" value="UniProtKB-ARBA"/>
</dbReference>
<evidence type="ECO:0000256" key="6">
    <source>
        <dbReference type="ARBA" id="ARBA00023172"/>
    </source>
</evidence>
<dbReference type="GO" id="GO:0006355">
    <property type="term" value="P:regulation of DNA-templated transcription"/>
    <property type="evidence" value="ECO:0007669"/>
    <property type="project" value="InterPro"/>
</dbReference>
<reference evidence="9 10" key="1">
    <citation type="journal article" date="2020" name="Front. Microbiol.">
        <title>Single-cell genomics of novel Actinobacteria with the Wood-Ljungdahl pathway discovered in a serpentinizing system.</title>
        <authorList>
            <person name="Merino N."/>
            <person name="Kawai M."/>
            <person name="Boyd E.S."/>
            <person name="Colman D.R."/>
            <person name="McGlynn S.E."/>
            <person name="Nealson K.H."/>
            <person name="Kurokawa K."/>
            <person name="Hongoh Y."/>
        </authorList>
    </citation>
    <scope>NUCLEOTIDE SEQUENCE [LARGE SCALE GENOMIC DNA]</scope>
    <source>
        <strain evidence="9 10">S06</strain>
    </source>
</reference>
<dbReference type="SUPFAM" id="SSF47729">
    <property type="entry name" value="IHF-like DNA-binding proteins"/>
    <property type="match status" value="1"/>
</dbReference>
<dbReference type="Pfam" id="PF01977">
    <property type="entry name" value="UbiD"/>
    <property type="match status" value="1"/>
</dbReference>
<evidence type="ECO:0000256" key="5">
    <source>
        <dbReference type="ARBA" id="ARBA00023163"/>
    </source>
</evidence>
<dbReference type="SUPFAM" id="SSF50475">
    <property type="entry name" value="FMN-binding split barrel"/>
    <property type="match status" value="1"/>
</dbReference>
<evidence type="ECO:0000256" key="7">
    <source>
        <dbReference type="RuleBase" id="RU003939"/>
    </source>
</evidence>
<dbReference type="InterPro" id="IPR005684">
    <property type="entry name" value="IHF_alpha"/>
</dbReference>
<dbReference type="Proteomes" id="UP000580051">
    <property type="component" value="Unassembled WGS sequence"/>
</dbReference>
<evidence type="ECO:0000313" key="10">
    <source>
        <dbReference type="Proteomes" id="UP000580051"/>
    </source>
</evidence>
<organism evidence="9 10">
    <name type="scientific">Candidatus Hakubella thermalkaliphila</name>
    <dbReference type="NCBI Taxonomy" id="2754717"/>
    <lineage>
        <taxon>Bacteria</taxon>
        <taxon>Bacillati</taxon>
        <taxon>Actinomycetota</taxon>
        <taxon>Actinomycetota incertae sedis</taxon>
        <taxon>Candidatus Hakubellales</taxon>
        <taxon>Candidatus Hakubellaceae</taxon>
        <taxon>Candidatus Hakubella</taxon>
    </lineage>
</organism>
<gene>
    <name evidence="9" type="ORF">HKBW3S06_01490</name>
</gene>
<keyword evidence="2" id="KW-0810">Translation regulation</keyword>
<dbReference type="GO" id="GO:0005829">
    <property type="term" value="C:cytosol"/>
    <property type="evidence" value="ECO:0007669"/>
    <property type="project" value="TreeGrafter"/>
</dbReference>
<evidence type="ECO:0000313" key="9">
    <source>
        <dbReference type="EMBL" id="GFP22263.1"/>
    </source>
</evidence>
<evidence type="ECO:0000256" key="2">
    <source>
        <dbReference type="ARBA" id="ARBA00022845"/>
    </source>
</evidence>
<dbReference type="GO" id="GO:0008694">
    <property type="term" value="F:4-hydroxy-3-polyprenylbenzoate decarboxylase activity"/>
    <property type="evidence" value="ECO:0007669"/>
    <property type="project" value="TreeGrafter"/>
</dbReference>
<evidence type="ECO:0000259" key="8">
    <source>
        <dbReference type="Pfam" id="PF01977"/>
    </source>
</evidence>
<dbReference type="PANTHER" id="PTHR30108">
    <property type="entry name" value="3-OCTAPRENYL-4-HYDROXYBENZOATE CARBOXY-LYASE-RELATED"/>
    <property type="match status" value="1"/>
</dbReference>
<dbReference type="InterPro" id="IPR000119">
    <property type="entry name" value="Hist_DNA-bd"/>
</dbReference>
<dbReference type="InterPro" id="IPR010992">
    <property type="entry name" value="IHF-like_DNA-bd_dom_sf"/>
</dbReference>
<dbReference type="GO" id="GO:0006417">
    <property type="term" value="P:regulation of translation"/>
    <property type="evidence" value="ECO:0007669"/>
    <property type="project" value="UniProtKB-KW"/>
</dbReference>
<evidence type="ECO:0000256" key="4">
    <source>
        <dbReference type="ARBA" id="ARBA00023125"/>
    </source>
</evidence>
<dbReference type="Pfam" id="PF00216">
    <property type="entry name" value="Bac_DNA_binding"/>
    <property type="match status" value="1"/>
</dbReference>
<dbReference type="PROSITE" id="PS00045">
    <property type="entry name" value="HISTONE_LIKE"/>
    <property type="match status" value="1"/>
</dbReference>
<keyword evidence="5" id="KW-0804">Transcription</keyword>
<dbReference type="InterPro" id="IPR048304">
    <property type="entry name" value="UbiD_Rift_dom"/>
</dbReference>
<dbReference type="GO" id="GO:0006310">
    <property type="term" value="P:DNA recombination"/>
    <property type="evidence" value="ECO:0007669"/>
    <property type="project" value="UniProtKB-KW"/>
</dbReference>
<keyword evidence="6" id="KW-0233">DNA recombination</keyword>
<dbReference type="GO" id="GO:0030527">
    <property type="term" value="F:structural constituent of chromatin"/>
    <property type="evidence" value="ECO:0007669"/>
    <property type="project" value="InterPro"/>
</dbReference>
<dbReference type="SMART" id="SM00411">
    <property type="entry name" value="BHL"/>
    <property type="match status" value="1"/>
</dbReference>
<proteinExistence type="inferred from homology"/>
<dbReference type="InterPro" id="IPR002830">
    <property type="entry name" value="UbiD"/>
</dbReference>
<keyword evidence="4" id="KW-0238">DNA-binding</keyword>